<evidence type="ECO:0008006" key="4">
    <source>
        <dbReference type="Google" id="ProtNLM"/>
    </source>
</evidence>
<dbReference type="AlphaFoldDB" id="A0A8H7F7E7"/>
<evidence type="ECO:0000256" key="1">
    <source>
        <dbReference type="SAM" id="Phobius"/>
    </source>
</evidence>
<dbReference type="Proteomes" id="UP000629468">
    <property type="component" value="Unassembled WGS sequence"/>
</dbReference>
<reference evidence="2 3" key="1">
    <citation type="journal article" name="Sci. Rep.">
        <title>Telomere-to-telomere assembled and centromere annotated genomes of the two main subspecies of the button mushroom Agaricus bisporus reveal especially polymorphic chromosome ends.</title>
        <authorList>
            <person name="Sonnenberg A.S.M."/>
            <person name="Sedaghat-Telgerd N."/>
            <person name="Lavrijssen B."/>
            <person name="Ohm R.A."/>
            <person name="Hendrickx P.M."/>
            <person name="Scholtmeijer K."/>
            <person name="Baars J.J.P."/>
            <person name="van Peer A."/>
        </authorList>
    </citation>
    <scope>NUCLEOTIDE SEQUENCE [LARGE SCALE GENOMIC DNA]</scope>
    <source>
        <strain evidence="2 3">H119_p4</strain>
    </source>
</reference>
<accession>A0A8H7F7E7</accession>
<evidence type="ECO:0000313" key="2">
    <source>
        <dbReference type="EMBL" id="KAF7782171.1"/>
    </source>
</evidence>
<proteinExistence type="predicted"/>
<sequence length="674" mass="75613">MHSQPSPLTHTPGDLLIEIAHCLDSRSDILHLSLASSYVFSHISSVLYESVTLNTSQQCHFTLGMLAAHSNIARHVRELTLRLQPSHHSASDDGNAACTAVIRVASSKTLDALCRFVWDADELPLHEDMWFALRIGCPQLRYVGTSIGCTLPRLNSHLFDFCNLSGFALHLRPGFYEYHVDLFMDEDQPISRKFWDMLIHRCPNLEELSIEGASAIPADIHALVQGYWPRLKKLFLGDICIDWIPRPLTPGEKRPFVAFLEAHKELKVIKLSRHNIQPIHFASLDPTCLPSVTSFSGTHQQLQALPHLHHSLKQVTFRDPVETREVSAPTIASILRELTSLTDLRISFALHSMYDSGNLLRSLIQSCPNLRHLDLTCAHKPSFQLDAFAKTIRGFPKLRTLHLTIVKYPGDETLASGAVRIAQSNPRLQKFSVTFIPPLFPAPFPYAWAPDAPLGNEGTPTYLGAGFGSVGSILVPIQPFSISFSFLPLPKYVCIQGLFTLITDAHGLPLTLQATETSRVIWPWRLGETVRSKKYETELGPFGRRRGGRGGFGRGVGGFRGLHSCCWRHGDSLWEGEEGLELVFIPARILALSVWDLAWNSQVESKIFIPTPVASTLIHHLSFQLHCLLSRSSFMLHNYIFIILVCLRALFWSHFGVVVLYHTFDYTRSPTHSQ</sequence>
<evidence type="ECO:0000313" key="3">
    <source>
        <dbReference type="Proteomes" id="UP000629468"/>
    </source>
</evidence>
<comment type="caution">
    <text evidence="2">The sequence shown here is derived from an EMBL/GenBank/DDBJ whole genome shotgun (WGS) entry which is preliminary data.</text>
</comment>
<keyword evidence="1" id="KW-0812">Transmembrane</keyword>
<dbReference type="InterPro" id="IPR032675">
    <property type="entry name" value="LRR_dom_sf"/>
</dbReference>
<dbReference type="EMBL" id="JABXXO010000003">
    <property type="protein sequence ID" value="KAF7782171.1"/>
    <property type="molecule type" value="Genomic_DNA"/>
</dbReference>
<keyword evidence="1" id="KW-0472">Membrane</keyword>
<dbReference type="Gene3D" id="3.80.10.10">
    <property type="entry name" value="Ribonuclease Inhibitor"/>
    <property type="match status" value="1"/>
</dbReference>
<keyword evidence="1" id="KW-1133">Transmembrane helix</keyword>
<organism evidence="2 3">
    <name type="scientific">Agaricus bisporus var. burnettii</name>
    <dbReference type="NCBI Taxonomy" id="192524"/>
    <lineage>
        <taxon>Eukaryota</taxon>
        <taxon>Fungi</taxon>
        <taxon>Dikarya</taxon>
        <taxon>Basidiomycota</taxon>
        <taxon>Agaricomycotina</taxon>
        <taxon>Agaricomycetes</taxon>
        <taxon>Agaricomycetidae</taxon>
        <taxon>Agaricales</taxon>
        <taxon>Agaricineae</taxon>
        <taxon>Agaricaceae</taxon>
        <taxon>Agaricus</taxon>
    </lineage>
</organism>
<gene>
    <name evidence="2" type="ORF">Agabi119p4_1547</name>
</gene>
<dbReference type="SUPFAM" id="SSF52047">
    <property type="entry name" value="RNI-like"/>
    <property type="match status" value="1"/>
</dbReference>
<feature type="transmembrane region" description="Helical" evidence="1">
    <location>
        <begin position="639"/>
        <end position="661"/>
    </location>
</feature>
<name>A0A8H7F7E7_AGABI</name>
<protein>
    <recommendedName>
        <fullName evidence="4">F-box domain-containing protein</fullName>
    </recommendedName>
</protein>